<dbReference type="EnsemblMetazoa" id="ACOM029761-RA">
    <property type="protein sequence ID" value="ACOM029761-PA.1"/>
    <property type="gene ID" value="ACOM029761"/>
</dbReference>
<protein>
    <submittedName>
        <fullName evidence="1">Uncharacterized protein</fullName>
    </submittedName>
</protein>
<organism evidence="1">
    <name type="scientific">Anopheles coluzzii</name>
    <name type="common">African malaria mosquito</name>
    <dbReference type="NCBI Taxonomy" id="1518534"/>
    <lineage>
        <taxon>Eukaryota</taxon>
        <taxon>Metazoa</taxon>
        <taxon>Ecdysozoa</taxon>
        <taxon>Arthropoda</taxon>
        <taxon>Hexapoda</taxon>
        <taxon>Insecta</taxon>
        <taxon>Pterygota</taxon>
        <taxon>Neoptera</taxon>
        <taxon>Endopterygota</taxon>
        <taxon>Diptera</taxon>
        <taxon>Nematocera</taxon>
        <taxon>Culicoidea</taxon>
        <taxon>Culicidae</taxon>
        <taxon>Anophelinae</taxon>
        <taxon>Anopheles</taxon>
    </lineage>
</organism>
<dbReference type="AlphaFoldDB" id="A0A8W7PDT7"/>
<dbReference type="Proteomes" id="UP000075882">
    <property type="component" value="Unassembled WGS sequence"/>
</dbReference>
<sequence>MARIWNGSTDAEPVANRAVEVMLLERCRRGRENWTTAPGLQRRRFRHGPGLPEPLHHLQPDGEILLLFHHFAAHLRHVKQIQVVAAEEQDAERNDQQKGDRFFALDLHRAGLVRISLKGHVRGQHVQMTRCPNTLGFPQSAVRTTNKPNHVTRTANLPYPALSSTCAPACVINRCAKANTPKSVSRVVVVAVFAGCLVANTRISRPLSQRRQRRRQESIACGPQTFERSGFSPVTDWPIASICRDCAELFANQCAADRRIFFALVAHRSCLRNDGMALPPLPSPLSEDHDLTLNIPPPLELTGMVYG</sequence>
<reference evidence="1" key="1">
    <citation type="submission" date="2022-08" db="UniProtKB">
        <authorList>
            <consortium name="EnsemblMetazoa"/>
        </authorList>
    </citation>
    <scope>IDENTIFICATION</scope>
</reference>
<accession>A0A8W7PDT7</accession>
<name>A0A8W7PDT7_ANOCL</name>
<evidence type="ECO:0000313" key="1">
    <source>
        <dbReference type="EnsemblMetazoa" id="ACOM029761-PA.1"/>
    </source>
</evidence>
<proteinExistence type="predicted"/>